<dbReference type="GO" id="GO:0046872">
    <property type="term" value="F:metal ion binding"/>
    <property type="evidence" value="ECO:0007669"/>
    <property type="project" value="UniProtKB-KW"/>
</dbReference>
<keyword evidence="6" id="KW-0378">Hydrolase</keyword>
<evidence type="ECO:0000256" key="7">
    <source>
        <dbReference type="ARBA" id="ARBA00023242"/>
    </source>
</evidence>
<organism evidence="9">
    <name type="scientific">Homalodisca liturata</name>
    <dbReference type="NCBI Taxonomy" id="320908"/>
    <lineage>
        <taxon>Eukaryota</taxon>
        <taxon>Metazoa</taxon>
        <taxon>Ecdysozoa</taxon>
        <taxon>Arthropoda</taxon>
        <taxon>Hexapoda</taxon>
        <taxon>Insecta</taxon>
        <taxon>Pterygota</taxon>
        <taxon>Neoptera</taxon>
        <taxon>Paraneoptera</taxon>
        <taxon>Hemiptera</taxon>
        <taxon>Auchenorrhyncha</taxon>
        <taxon>Membracoidea</taxon>
        <taxon>Cicadellidae</taxon>
        <taxon>Cicadellinae</taxon>
        <taxon>Proconiini</taxon>
        <taxon>Homalodisca</taxon>
    </lineage>
</organism>
<evidence type="ECO:0000259" key="8">
    <source>
        <dbReference type="Pfam" id="PF13359"/>
    </source>
</evidence>
<feature type="non-terminal residue" evidence="9">
    <location>
        <position position="221"/>
    </location>
</feature>
<evidence type="ECO:0000256" key="4">
    <source>
        <dbReference type="ARBA" id="ARBA00022722"/>
    </source>
</evidence>
<accession>A0A1B6IWE9</accession>
<dbReference type="GO" id="GO:0004518">
    <property type="term" value="F:nuclease activity"/>
    <property type="evidence" value="ECO:0007669"/>
    <property type="project" value="UniProtKB-KW"/>
</dbReference>
<dbReference type="EMBL" id="GECU01016447">
    <property type="protein sequence ID" value="JAS91259.1"/>
    <property type="molecule type" value="Transcribed_RNA"/>
</dbReference>
<dbReference type="GO" id="GO:0005634">
    <property type="term" value="C:nucleus"/>
    <property type="evidence" value="ECO:0007669"/>
    <property type="project" value="UniProtKB-SubCell"/>
</dbReference>
<proteinExistence type="inferred from homology"/>
<dbReference type="GO" id="GO:0016787">
    <property type="term" value="F:hydrolase activity"/>
    <property type="evidence" value="ECO:0007669"/>
    <property type="project" value="UniProtKB-KW"/>
</dbReference>
<gene>
    <name evidence="9" type="ORF">g.12464</name>
</gene>
<evidence type="ECO:0000256" key="1">
    <source>
        <dbReference type="ARBA" id="ARBA00001968"/>
    </source>
</evidence>
<keyword evidence="4" id="KW-0540">Nuclease</keyword>
<dbReference type="InterPro" id="IPR027806">
    <property type="entry name" value="HARBI1_dom"/>
</dbReference>
<dbReference type="PANTHER" id="PTHR22930:SF269">
    <property type="entry name" value="NUCLEASE HARBI1-LIKE PROTEIN"/>
    <property type="match status" value="1"/>
</dbReference>
<evidence type="ECO:0000256" key="6">
    <source>
        <dbReference type="ARBA" id="ARBA00022801"/>
    </source>
</evidence>
<comment type="similarity">
    <text evidence="3">Belongs to the HARBI1 family.</text>
</comment>
<sequence>MRRDTFNYILNSIEHSVSKESNFRETISPSERLSVTLRYFATGSSFKTLGYTYRMSDVTVGRIVKETSKAILDKLQATHMAFPSTDQEIESIKQRFWERWRFPNCVGCVDGKHVRIRNPRHSGSMFRNYKQYFSIVLQGVAGPDYKFIAVDVGGYGKESDGGIFSHSYLSENLEKGALGSQSFAPLPGTNIKVPHVILGDEAYPLKTYLMRPFPGDNLDPA</sequence>
<evidence type="ECO:0000256" key="3">
    <source>
        <dbReference type="ARBA" id="ARBA00006958"/>
    </source>
</evidence>
<name>A0A1B6IWE9_9HEMI</name>
<evidence type="ECO:0000256" key="2">
    <source>
        <dbReference type="ARBA" id="ARBA00004123"/>
    </source>
</evidence>
<dbReference type="AlphaFoldDB" id="A0A1B6IWE9"/>
<evidence type="ECO:0000313" key="9">
    <source>
        <dbReference type="EMBL" id="JAS91259.1"/>
    </source>
</evidence>
<dbReference type="Pfam" id="PF13359">
    <property type="entry name" value="DDE_Tnp_4"/>
    <property type="match status" value="1"/>
</dbReference>
<feature type="domain" description="DDE Tnp4" evidence="8">
    <location>
        <begin position="109"/>
        <end position="220"/>
    </location>
</feature>
<comment type="cofactor">
    <cofactor evidence="1">
        <name>a divalent metal cation</name>
        <dbReference type="ChEBI" id="CHEBI:60240"/>
    </cofactor>
</comment>
<evidence type="ECO:0000256" key="5">
    <source>
        <dbReference type="ARBA" id="ARBA00022723"/>
    </source>
</evidence>
<keyword evidence="5" id="KW-0479">Metal-binding</keyword>
<reference evidence="9" key="1">
    <citation type="submission" date="2015-11" db="EMBL/GenBank/DDBJ databases">
        <title>De novo transcriptome assembly of four potential Pierce s Disease insect vectors from Arizona vineyards.</title>
        <authorList>
            <person name="Tassone E.E."/>
        </authorList>
    </citation>
    <scope>NUCLEOTIDE SEQUENCE</scope>
</reference>
<keyword evidence="7" id="KW-0539">Nucleus</keyword>
<dbReference type="InterPro" id="IPR045249">
    <property type="entry name" value="HARBI1-like"/>
</dbReference>
<comment type="subcellular location">
    <subcellularLocation>
        <location evidence="2">Nucleus</location>
    </subcellularLocation>
</comment>
<protein>
    <recommendedName>
        <fullName evidence="8">DDE Tnp4 domain-containing protein</fullName>
    </recommendedName>
</protein>
<dbReference type="PANTHER" id="PTHR22930">
    <property type="match status" value="1"/>
</dbReference>